<proteinExistence type="predicted"/>
<dbReference type="EMBL" id="JBEFKJ010000011">
    <property type="protein sequence ID" value="KAL2043613.1"/>
    <property type="molecule type" value="Genomic_DNA"/>
</dbReference>
<name>A0ABR4AJM4_9LECA</name>
<evidence type="ECO:0000313" key="2">
    <source>
        <dbReference type="EMBL" id="KAL2043613.1"/>
    </source>
</evidence>
<comment type="caution">
    <text evidence="2">The sequence shown here is derived from an EMBL/GenBank/DDBJ whole genome shotgun (WGS) entry which is preliminary data.</text>
</comment>
<sequence length="103" mass="11546">MDDLQWLSDDATLTLQRIQFLGGGSNMILEEHLASLVVHPVMNDFELLEERATYTINAAITSPAHARSSSPMSNLDVSSHTPQLRKMLESSLEQSFSHDTDRF</sequence>
<protein>
    <submittedName>
        <fullName evidence="2">Uncharacterized protein</fullName>
    </submittedName>
</protein>
<keyword evidence="3" id="KW-1185">Reference proteome</keyword>
<accession>A0ABR4AJM4</accession>
<evidence type="ECO:0000313" key="3">
    <source>
        <dbReference type="Proteomes" id="UP001590950"/>
    </source>
</evidence>
<feature type="compositionally biased region" description="Polar residues" evidence="1">
    <location>
        <begin position="67"/>
        <end position="82"/>
    </location>
</feature>
<gene>
    <name evidence="2" type="ORF">N7G274_003920</name>
</gene>
<reference evidence="2 3" key="1">
    <citation type="submission" date="2024-09" db="EMBL/GenBank/DDBJ databases">
        <title>Rethinking Asexuality: The Enigmatic Case of Functional Sexual Genes in Lepraria (Stereocaulaceae).</title>
        <authorList>
            <person name="Doellman M."/>
            <person name="Sun Y."/>
            <person name="Barcenas-Pena A."/>
            <person name="Lumbsch H.T."/>
            <person name="Grewe F."/>
        </authorList>
    </citation>
    <scope>NUCLEOTIDE SEQUENCE [LARGE SCALE GENOMIC DNA]</scope>
    <source>
        <strain evidence="2 3">Mercado 3170</strain>
    </source>
</reference>
<dbReference type="Proteomes" id="UP001590950">
    <property type="component" value="Unassembled WGS sequence"/>
</dbReference>
<feature type="region of interest" description="Disordered" evidence="1">
    <location>
        <begin position="63"/>
        <end position="103"/>
    </location>
</feature>
<evidence type="ECO:0000256" key="1">
    <source>
        <dbReference type="SAM" id="MobiDB-lite"/>
    </source>
</evidence>
<organism evidence="2 3">
    <name type="scientific">Stereocaulon virgatum</name>
    <dbReference type="NCBI Taxonomy" id="373712"/>
    <lineage>
        <taxon>Eukaryota</taxon>
        <taxon>Fungi</taxon>
        <taxon>Dikarya</taxon>
        <taxon>Ascomycota</taxon>
        <taxon>Pezizomycotina</taxon>
        <taxon>Lecanoromycetes</taxon>
        <taxon>OSLEUM clade</taxon>
        <taxon>Lecanoromycetidae</taxon>
        <taxon>Lecanorales</taxon>
        <taxon>Lecanorineae</taxon>
        <taxon>Stereocaulaceae</taxon>
        <taxon>Stereocaulon</taxon>
    </lineage>
</organism>